<evidence type="ECO:0000256" key="1">
    <source>
        <dbReference type="SAM" id="MobiDB-lite"/>
    </source>
</evidence>
<sequence length="962" mass="110306">MFTKLPFCFTINSQTVSLRLATPSFSTSRRTYRSERRRLRTQAHYTKRGWGFDLSRLQRDFLWGGLGDEPKFHLVDWSTVCTSLALGGGLGIRNLRTFNVALLGKWLWRFGQERDALWRQVIEVKYGCDWGGWCSSSSFGPYGVSLWKNIRRGWHSLSRFILYEIGDGSKVQFWLDSWCGSSSLADHYPELFRICRRKEASVVDLMRYTNGVLHWEIHFCRDVHNWELEAFRSFINTIYSTLKIPSRVAFFVWTVVLGKCLTIDNLRKRKVAMIYLGMPLGSHFKDPSIWNPIIEKMEKKLFGWKRLYLSKGGRLTLLKSTLSSLPTYFLSLFTIPQVVADRLERIQRNFLWGSFEEAFKYPLVAWNKVSWSVEAGGLGIRRIGLFNQALLGKWLWRFGCETNRLWRQVIATKYGETSGGWCTRVGRDLYLDLFSRALGKDVWISELITITSEGGSSWNIQFHWAPNDWEMERVDAFYEHIYSNIPRGVGVDSLFWKLNPNSVYDVRSFYNSLSAPLTIPFPRKCIWSSKAPRRVSFFLWIAAWDSILTIDNLIHCLMGHKDLPFEVGQVAESRSFIQGFRGAWFRCKIKKISWKKGQMGHDLEYVDFPDEKIEWTKLYQKPINTKEVKSQLMVRPCFPPIYRESEMPDVNTISKVVVIFDDVLKVGDLVDWFTDGCYWSGRIIELLGDEKVKVLYLGDNTTHLVYEIVKEQFQELKTPGVGPKGPALIELPPPPMGEGLSYEAIRNELRPSLDWTPEYGWMVPKLVEKGNDRCCARIVKPFTQVAGAPNLMIQAEGKGRNGIQATTRASLKCNSSSSSHSSASLLQLPDGSEQMVKRPLSTVTFKKTQTPETNLELDMEENGIGKTNCSDIVRDVSADMVGTASRNGKYDNSGSSKKIKADGNISLDSMCSDTLEVAVMDLEELVNRVKWIRGLLEFGKPVSNTMQNAWEFLEHRASSTPK</sequence>
<dbReference type="InterPro" id="IPR026960">
    <property type="entry name" value="RVT-Znf"/>
</dbReference>
<feature type="compositionally biased region" description="Low complexity" evidence="1">
    <location>
        <begin position="813"/>
        <end position="828"/>
    </location>
</feature>
<dbReference type="Pfam" id="PF05641">
    <property type="entry name" value="Agenet"/>
    <property type="match status" value="1"/>
</dbReference>
<reference evidence="3" key="2">
    <citation type="submission" date="2021-01" db="UniProtKB">
        <authorList>
            <consortium name="EnsemblPlants"/>
        </authorList>
    </citation>
    <scope>IDENTIFICATION</scope>
</reference>
<dbReference type="EnsemblPlants" id="QL06p016008:mrna">
    <property type="protein sequence ID" value="QL06p016008:mrna"/>
    <property type="gene ID" value="QL06p016008"/>
</dbReference>
<dbReference type="EMBL" id="LRBV02000006">
    <property type="status" value="NOT_ANNOTATED_CDS"/>
    <property type="molecule type" value="Genomic_DNA"/>
</dbReference>
<dbReference type="InParanoid" id="A0A7N2LXL3"/>
<dbReference type="InterPro" id="IPR008395">
    <property type="entry name" value="Agenet-like_dom"/>
</dbReference>
<keyword evidence="4" id="KW-1185">Reference proteome</keyword>
<dbReference type="PANTHER" id="PTHR36805:SF7">
    <property type="entry name" value="AGENET DOMAIN-CONTAINING PROTEIN"/>
    <property type="match status" value="1"/>
</dbReference>
<name>A0A7N2LXL3_QUELO</name>
<evidence type="ECO:0000313" key="4">
    <source>
        <dbReference type="Proteomes" id="UP000594261"/>
    </source>
</evidence>
<feature type="domain" description="Agenet" evidence="2">
    <location>
        <begin position="662"/>
        <end position="721"/>
    </location>
</feature>
<accession>A0A7N2LXL3</accession>
<evidence type="ECO:0000259" key="2">
    <source>
        <dbReference type="SMART" id="SM00743"/>
    </source>
</evidence>
<dbReference type="PANTHER" id="PTHR36805">
    <property type="entry name" value="AGENET DOMAIN-CONTAINING PROTEIN"/>
    <property type="match status" value="1"/>
</dbReference>
<organism evidence="3 4">
    <name type="scientific">Quercus lobata</name>
    <name type="common">Valley oak</name>
    <dbReference type="NCBI Taxonomy" id="97700"/>
    <lineage>
        <taxon>Eukaryota</taxon>
        <taxon>Viridiplantae</taxon>
        <taxon>Streptophyta</taxon>
        <taxon>Embryophyta</taxon>
        <taxon>Tracheophyta</taxon>
        <taxon>Spermatophyta</taxon>
        <taxon>Magnoliopsida</taxon>
        <taxon>eudicotyledons</taxon>
        <taxon>Gunneridae</taxon>
        <taxon>Pentapetalae</taxon>
        <taxon>rosids</taxon>
        <taxon>fabids</taxon>
        <taxon>Fagales</taxon>
        <taxon>Fagaceae</taxon>
        <taxon>Quercus</taxon>
    </lineage>
</organism>
<reference evidence="3 4" key="1">
    <citation type="journal article" date="2016" name="G3 (Bethesda)">
        <title>First Draft Assembly and Annotation of the Genome of a California Endemic Oak Quercus lobata Nee (Fagaceae).</title>
        <authorList>
            <person name="Sork V.L."/>
            <person name="Fitz-Gibbon S.T."/>
            <person name="Puiu D."/>
            <person name="Crepeau M."/>
            <person name="Gugger P.F."/>
            <person name="Sherman R."/>
            <person name="Stevens K."/>
            <person name="Langley C.H."/>
            <person name="Pellegrini M."/>
            <person name="Salzberg S.L."/>
        </authorList>
    </citation>
    <scope>NUCLEOTIDE SEQUENCE [LARGE SCALE GENOMIC DNA]</scope>
    <source>
        <strain evidence="3 4">cv. SW786</strain>
    </source>
</reference>
<protein>
    <recommendedName>
        <fullName evidence="2">Agenet domain-containing protein</fullName>
    </recommendedName>
</protein>
<dbReference type="Gramene" id="QL06p016008:mrna">
    <property type="protein sequence ID" value="QL06p016008:mrna"/>
    <property type="gene ID" value="QL06p016008"/>
</dbReference>
<dbReference type="InterPro" id="IPR014002">
    <property type="entry name" value="Agenet_dom_plant"/>
</dbReference>
<dbReference type="Pfam" id="PF13966">
    <property type="entry name" value="zf-RVT"/>
    <property type="match status" value="1"/>
</dbReference>
<proteinExistence type="predicted"/>
<feature type="region of interest" description="Disordered" evidence="1">
    <location>
        <begin position="813"/>
        <end position="833"/>
    </location>
</feature>
<dbReference type="Proteomes" id="UP000594261">
    <property type="component" value="Chromosome 6"/>
</dbReference>
<evidence type="ECO:0000313" key="3">
    <source>
        <dbReference type="EnsemblPlants" id="QL06p016008:mrna"/>
    </source>
</evidence>
<dbReference type="AlphaFoldDB" id="A0A7N2LXL3"/>
<dbReference type="SMART" id="SM00743">
    <property type="entry name" value="Agenet"/>
    <property type="match status" value="1"/>
</dbReference>